<dbReference type="OrthoDB" id="1303182at2759"/>
<organism evidence="1 2">
    <name type="scientific">Solanum commersonii</name>
    <name type="common">Commerson's wild potato</name>
    <name type="synonym">Commerson's nightshade</name>
    <dbReference type="NCBI Taxonomy" id="4109"/>
    <lineage>
        <taxon>Eukaryota</taxon>
        <taxon>Viridiplantae</taxon>
        <taxon>Streptophyta</taxon>
        <taxon>Embryophyta</taxon>
        <taxon>Tracheophyta</taxon>
        <taxon>Spermatophyta</taxon>
        <taxon>Magnoliopsida</taxon>
        <taxon>eudicotyledons</taxon>
        <taxon>Gunneridae</taxon>
        <taxon>Pentapetalae</taxon>
        <taxon>asterids</taxon>
        <taxon>lamiids</taxon>
        <taxon>Solanales</taxon>
        <taxon>Solanaceae</taxon>
        <taxon>Solanoideae</taxon>
        <taxon>Solaneae</taxon>
        <taxon>Solanum</taxon>
    </lineage>
</organism>
<reference evidence="1 2" key="1">
    <citation type="submission" date="2020-09" db="EMBL/GenBank/DDBJ databases">
        <title>De no assembly of potato wild relative species, Solanum commersonii.</title>
        <authorList>
            <person name="Cho K."/>
        </authorList>
    </citation>
    <scope>NUCLEOTIDE SEQUENCE [LARGE SCALE GENOMIC DNA]</scope>
    <source>
        <strain evidence="1">LZ3.2</strain>
        <tissue evidence="1">Leaf</tissue>
    </source>
</reference>
<sequence length="84" mass="9867">MTNENLNKFCMDESDPMLNVIVRCKHGILLNLQTSWSKLNLGRRFWTCSCYGRDKEEVDPRSSFILSRLVNKINELEQELCITQ</sequence>
<dbReference type="AlphaFoldDB" id="A0A9J5WP22"/>
<dbReference type="Proteomes" id="UP000824120">
    <property type="component" value="Chromosome 11"/>
</dbReference>
<gene>
    <name evidence="1" type="ORF">H5410_057227</name>
</gene>
<proteinExistence type="predicted"/>
<comment type="caution">
    <text evidence="1">The sequence shown here is derived from an EMBL/GenBank/DDBJ whole genome shotgun (WGS) entry which is preliminary data.</text>
</comment>
<name>A0A9J5WP22_SOLCO</name>
<dbReference type="EMBL" id="JACXVP010000011">
    <property type="protein sequence ID" value="KAG5577093.1"/>
    <property type="molecule type" value="Genomic_DNA"/>
</dbReference>
<feature type="non-terminal residue" evidence="1">
    <location>
        <position position="1"/>
    </location>
</feature>
<evidence type="ECO:0000313" key="2">
    <source>
        <dbReference type="Proteomes" id="UP000824120"/>
    </source>
</evidence>
<evidence type="ECO:0000313" key="1">
    <source>
        <dbReference type="EMBL" id="KAG5577093.1"/>
    </source>
</evidence>
<keyword evidence="2" id="KW-1185">Reference proteome</keyword>
<protein>
    <submittedName>
        <fullName evidence="1">Uncharacterized protein</fullName>
    </submittedName>
</protein>
<accession>A0A9J5WP22</accession>